<evidence type="ECO:0000313" key="3">
    <source>
        <dbReference type="Proteomes" id="UP001458880"/>
    </source>
</evidence>
<accession>A0AAW1IY64</accession>
<dbReference type="EMBL" id="JASPKY010000484">
    <property type="protein sequence ID" value="KAK9695361.1"/>
    <property type="molecule type" value="Genomic_DNA"/>
</dbReference>
<gene>
    <name evidence="2" type="ORF">QE152_g32631</name>
</gene>
<feature type="coiled-coil region" evidence="1">
    <location>
        <begin position="5"/>
        <end position="53"/>
    </location>
</feature>
<keyword evidence="3" id="KW-1185">Reference proteome</keyword>
<name>A0AAW1IY64_POPJA</name>
<dbReference type="AlphaFoldDB" id="A0AAW1IY64"/>
<evidence type="ECO:0000313" key="2">
    <source>
        <dbReference type="EMBL" id="KAK9695361.1"/>
    </source>
</evidence>
<proteinExistence type="predicted"/>
<sequence length="154" mass="18130">MYKELSSLTQENDEIRKENARIKEEYELIKTDMEVLKERMDSLEKGKRKLNVVLTGMEVEVHRPEDLRPVMEEFIEQRLEVKTSVKTAINLESKTCLISFKQLYDKISCHAQKRDTKIECRVVKNDSIYITVKGEEKRNRRTTSISAYQVDGEL</sequence>
<organism evidence="2 3">
    <name type="scientific">Popillia japonica</name>
    <name type="common">Japanese beetle</name>
    <dbReference type="NCBI Taxonomy" id="7064"/>
    <lineage>
        <taxon>Eukaryota</taxon>
        <taxon>Metazoa</taxon>
        <taxon>Ecdysozoa</taxon>
        <taxon>Arthropoda</taxon>
        <taxon>Hexapoda</taxon>
        <taxon>Insecta</taxon>
        <taxon>Pterygota</taxon>
        <taxon>Neoptera</taxon>
        <taxon>Endopterygota</taxon>
        <taxon>Coleoptera</taxon>
        <taxon>Polyphaga</taxon>
        <taxon>Scarabaeiformia</taxon>
        <taxon>Scarabaeidae</taxon>
        <taxon>Rutelinae</taxon>
        <taxon>Popillia</taxon>
    </lineage>
</organism>
<dbReference type="Proteomes" id="UP001458880">
    <property type="component" value="Unassembled WGS sequence"/>
</dbReference>
<evidence type="ECO:0000256" key="1">
    <source>
        <dbReference type="SAM" id="Coils"/>
    </source>
</evidence>
<keyword evidence="1" id="KW-0175">Coiled coil</keyword>
<protein>
    <submittedName>
        <fullName evidence="2">Uncharacterized protein</fullName>
    </submittedName>
</protein>
<comment type="caution">
    <text evidence="2">The sequence shown here is derived from an EMBL/GenBank/DDBJ whole genome shotgun (WGS) entry which is preliminary data.</text>
</comment>
<reference evidence="2 3" key="1">
    <citation type="journal article" date="2024" name="BMC Genomics">
        <title>De novo assembly and annotation of Popillia japonica's genome with initial clues to its potential as an invasive pest.</title>
        <authorList>
            <person name="Cucini C."/>
            <person name="Boschi S."/>
            <person name="Funari R."/>
            <person name="Cardaioli E."/>
            <person name="Iannotti N."/>
            <person name="Marturano G."/>
            <person name="Paoli F."/>
            <person name="Bruttini M."/>
            <person name="Carapelli A."/>
            <person name="Frati F."/>
            <person name="Nardi F."/>
        </authorList>
    </citation>
    <scope>NUCLEOTIDE SEQUENCE [LARGE SCALE GENOMIC DNA]</scope>
    <source>
        <strain evidence="2">DMR45628</strain>
    </source>
</reference>